<evidence type="ECO:0000256" key="1">
    <source>
        <dbReference type="ARBA" id="ARBA00005061"/>
    </source>
</evidence>
<comment type="subunit">
    <text evidence="15">Homodimer.</text>
</comment>
<keyword evidence="2 15" id="KW-0436">Ligase</keyword>
<gene>
    <name evidence="15 16" type="primary">queC</name>
    <name evidence="16" type="ORF">SK608_0622</name>
</gene>
<dbReference type="GO" id="GO:0016879">
    <property type="term" value="F:ligase activity, forming carbon-nitrogen bonds"/>
    <property type="evidence" value="ECO:0007669"/>
    <property type="project" value="UniProtKB-UniRule"/>
</dbReference>
<evidence type="ECO:0000256" key="7">
    <source>
        <dbReference type="ARBA" id="ARBA00022840"/>
    </source>
</evidence>
<dbReference type="GO" id="GO:0005524">
    <property type="term" value="F:ATP binding"/>
    <property type="evidence" value="ECO:0007669"/>
    <property type="project" value="UniProtKB-UniRule"/>
</dbReference>
<comment type="catalytic activity">
    <reaction evidence="10 15">
        <text>7-carboxy-7-carbaguanine + NH4(+) + 2 ATP = 7-cyano-7-carbaguanine + 2 AMP + 2 diphosphate + 2 H(+)</text>
        <dbReference type="Rhea" id="RHEA:27982"/>
        <dbReference type="ChEBI" id="CHEBI:15378"/>
        <dbReference type="ChEBI" id="CHEBI:28938"/>
        <dbReference type="ChEBI" id="CHEBI:30616"/>
        <dbReference type="ChEBI" id="CHEBI:33019"/>
        <dbReference type="ChEBI" id="CHEBI:45075"/>
        <dbReference type="ChEBI" id="CHEBI:61036"/>
        <dbReference type="ChEBI" id="CHEBI:456215"/>
        <dbReference type="EC" id="6.3.4.20"/>
    </reaction>
</comment>
<dbReference type="FunFam" id="3.40.50.620:FF:000017">
    <property type="entry name" value="7-cyano-7-deazaguanine synthase"/>
    <property type="match status" value="1"/>
</dbReference>
<keyword evidence="4 15" id="KW-0547">Nucleotide-binding</keyword>
<evidence type="ECO:0000256" key="13">
    <source>
        <dbReference type="ARBA" id="ARBA00080406"/>
    </source>
</evidence>
<dbReference type="EC" id="6.3.4.20" evidence="9 15"/>
<keyword evidence="3 15" id="KW-0479">Metal-binding</keyword>
<evidence type="ECO:0000256" key="6">
    <source>
        <dbReference type="ARBA" id="ARBA00022833"/>
    </source>
</evidence>
<comment type="similarity">
    <text evidence="8 15">Belongs to the QueC family.</text>
</comment>
<evidence type="ECO:0000313" key="17">
    <source>
        <dbReference type="Proteomes" id="UP000028022"/>
    </source>
</evidence>
<feature type="binding site" evidence="15">
    <location>
        <position position="194"/>
    </location>
    <ligand>
        <name>Zn(2+)</name>
        <dbReference type="ChEBI" id="CHEBI:29105"/>
    </ligand>
</feature>
<organism evidence="16 17">
    <name type="scientific">Streptococcus mitis</name>
    <dbReference type="NCBI Taxonomy" id="28037"/>
    <lineage>
        <taxon>Bacteria</taxon>
        <taxon>Bacillati</taxon>
        <taxon>Bacillota</taxon>
        <taxon>Bacilli</taxon>
        <taxon>Lactobacillales</taxon>
        <taxon>Streptococcaceae</taxon>
        <taxon>Streptococcus</taxon>
        <taxon>Streptococcus mitis group</taxon>
    </lineage>
</organism>
<feature type="binding site" evidence="15">
    <location>
        <position position="200"/>
    </location>
    <ligand>
        <name>Zn(2+)</name>
        <dbReference type="ChEBI" id="CHEBI:29105"/>
    </ligand>
</feature>
<evidence type="ECO:0000256" key="2">
    <source>
        <dbReference type="ARBA" id="ARBA00022598"/>
    </source>
</evidence>
<name>A0A081QX63_STRMT</name>
<reference evidence="16 17" key="1">
    <citation type="submission" date="2014-05" db="EMBL/GenBank/DDBJ databases">
        <authorList>
            <person name="Daugherty S.C."/>
            <person name="Tallon L.J."/>
            <person name="Sadzewicz L."/>
            <person name="Kilian M."/>
            <person name="Tettelin H."/>
        </authorList>
    </citation>
    <scope>NUCLEOTIDE SEQUENCE [LARGE SCALE GENOMIC DNA]</scope>
    <source>
        <strain evidence="16 17">SK608</strain>
    </source>
</reference>
<dbReference type="RefSeq" id="WP_033676507.1">
    <property type="nucleotide sequence ID" value="NZ_JASHFB010000010.1"/>
</dbReference>
<dbReference type="UniPathway" id="UPA00391"/>
<dbReference type="GO" id="GO:0008270">
    <property type="term" value="F:zinc ion binding"/>
    <property type="evidence" value="ECO:0007669"/>
    <property type="project" value="UniProtKB-UniRule"/>
</dbReference>
<feature type="binding site" evidence="15">
    <location>
        <position position="185"/>
    </location>
    <ligand>
        <name>Zn(2+)</name>
        <dbReference type="ChEBI" id="CHEBI:29105"/>
    </ligand>
</feature>
<feature type="binding site" evidence="15">
    <location>
        <begin position="10"/>
        <end position="20"/>
    </location>
    <ligand>
        <name>ATP</name>
        <dbReference type="ChEBI" id="CHEBI:30616"/>
    </ligand>
</feature>
<accession>A0A081QX63</accession>
<dbReference type="AlphaFoldDB" id="A0A081QX63"/>
<dbReference type="PIRSF" id="PIRSF006293">
    <property type="entry name" value="ExsB"/>
    <property type="match status" value="1"/>
</dbReference>
<dbReference type="NCBIfam" id="TIGR00364">
    <property type="entry name" value="7-cyano-7-deazaguanine synthase QueC"/>
    <property type="match status" value="1"/>
</dbReference>
<evidence type="ECO:0000256" key="3">
    <source>
        <dbReference type="ARBA" id="ARBA00022723"/>
    </source>
</evidence>
<dbReference type="PANTHER" id="PTHR42914:SF1">
    <property type="entry name" value="7-CYANO-7-DEAZAGUANINE SYNTHASE"/>
    <property type="match status" value="1"/>
</dbReference>
<evidence type="ECO:0000256" key="15">
    <source>
        <dbReference type="HAMAP-Rule" id="MF_01633"/>
    </source>
</evidence>
<evidence type="ECO:0000256" key="11">
    <source>
        <dbReference type="ARBA" id="ARBA00069440"/>
    </source>
</evidence>
<evidence type="ECO:0000256" key="5">
    <source>
        <dbReference type="ARBA" id="ARBA00022785"/>
    </source>
</evidence>
<keyword evidence="7 15" id="KW-0067">ATP-binding</keyword>
<comment type="function">
    <text evidence="15">Catalyzes the ATP-dependent conversion of 7-carboxy-7-deazaguanine (CDG) to 7-cyano-7-deazaguanine (preQ(0)).</text>
</comment>
<keyword evidence="6 15" id="KW-0862">Zinc</keyword>
<comment type="pathway">
    <text evidence="1 15">Purine metabolism; 7-cyano-7-deazaguanine biosynthesis.</text>
</comment>
<dbReference type="PANTHER" id="PTHR42914">
    <property type="entry name" value="7-CYANO-7-DEAZAGUANINE SYNTHASE"/>
    <property type="match status" value="1"/>
</dbReference>
<evidence type="ECO:0000256" key="4">
    <source>
        <dbReference type="ARBA" id="ARBA00022741"/>
    </source>
</evidence>
<dbReference type="Gene3D" id="3.40.50.620">
    <property type="entry name" value="HUPs"/>
    <property type="match status" value="1"/>
</dbReference>
<evidence type="ECO:0000256" key="10">
    <source>
        <dbReference type="ARBA" id="ARBA00047890"/>
    </source>
</evidence>
<dbReference type="Pfam" id="PF06508">
    <property type="entry name" value="QueC"/>
    <property type="match status" value="1"/>
</dbReference>
<dbReference type="InterPro" id="IPR014729">
    <property type="entry name" value="Rossmann-like_a/b/a_fold"/>
</dbReference>
<comment type="cofactor">
    <cofactor evidence="15">
        <name>Zn(2+)</name>
        <dbReference type="ChEBI" id="CHEBI:29105"/>
    </cofactor>
    <text evidence="15">Binds 1 zinc ion per subunit.</text>
</comment>
<evidence type="ECO:0000313" key="16">
    <source>
        <dbReference type="EMBL" id="KEQ47536.1"/>
    </source>
</evidence>
<comment type="caution">
    <text evidence="16">The sequence shown here is derived from an EMBL/GenBank/DDBJ whole genome shotgun (WGS) entry which is preliminary data.</text>
</comment>
<evidence type="ECO:0000256" key="12">
    <source>
        <dbReference type="ARBA" id="ARBA00076159"/>
    </source>
</evidence>
<protein>
    <recommendedName>
        <fullName evidence="11 15">7-cyano-7-deazaguanine synthase</fullName>
        <ecNumber evidence="9 15">6.3.4.20</ecNumber>
    </recommendedName>
    <alternativeName>
        <fullName evidence="14 15">7-cyano-7-carbaguanine synthase</fullName>
    </alternativeName>
    <alternativeName>
        <fullName evidence="13 15">PreQ(0) synthase</fullName>
    </alternativeName>
    <alternativeName>
        <fullName evidence="12 15">Queuosine biosynthesis protein QueC</fullName>
    </alternativeName>
</protein>
<evidence type="ECO:0000256" key="14">
    <source>
        <dbReference type="ARBA" id="ARBA00080941"/>
    </source>
</evidence>
<sequence>MKRQSALVVFSGGQDSTTCLFWAKEHYETVEAVTFAYGQRHHLEIQVAREIAKEQGIRHHILDMSLLGQITENALTSDMEIEQKEGEVPNTFVDGRNHLFLSFAAVLAKQRGIKDIVTGVCETDFSGYPDCRDVFVKSLNVTLNLAMDYDFVIQTPLMWLDKAETWELADQLGAFDYVREKTLTCYNGIIGSGCGDCPSCHLRQHGLDVYLSQKGEA</sequence>
<dbReference type="Proteomes" id="UP000028022">
    <property type="component" value="Unassembled WGS sequence"/>
</dbReference>
<evidence type="ECO:0000256" key="8">
    <source>
        <dbReference type="ARBA" id="ARBA00037993"/>
    </source>
</evidence>
<dbReference type="InterPro" id="IPR018317">
    <property type="entry name" value="QueC"/>
</dbReference>
<dbReference type="HAMAP" id="MF_01633">
    <property type="entry name" value="QueC"/>
    <property type="match status" value="1"/>
</dbReference>
<proteinExistence type="inferred from homology"/>
<evidence type="ECO:0000256" key="9">
    <source>
        <dbReference type="ARBA" id="ARBA00039149"/>
    </source>
</evidence>
<dbReference type="CDD" id="cd01995">
    <property type="entry name" value="QueC-like"/>
    <property type="match status" value="1"/>
</dbReference>
<dbReference type="EMBL" id="JPFZ01000009">
    <property type="protein sequence ID" value="KEQ47536.1"/>
    <property type="molecule type" value="Genomic_DNA"/>
</dbReference>
<dbReference type="GO" id="GO:0008616">
    <property type="term" value="P:tRNA queuosine(34) biosynthetic process"/>
    <property type="evidence" value="ECO:0007669"/>
    <property type="project" value="UniProtKB-UniRule"/>
</dbReference>
<feature type="binding site" evidence="15">
    <location>
        <position position="197"/>
    </location>
    <ligand>
        <name>Zn(2+)</name>
        <dbReference type="ChEBI" id="CHEBI:29105"/>
    </ligand>
</feature>
<dbReference type="SUPFAM" id="SSF52402">
    <property type="entry name" value="Adenine nucleotide alpha hydrolases-like"/>
    <property type="match status" value="1"/>
</dbReference>
<keyword evidence="5 15" id="KW-0671">Queuosine biosynthesis</keyword>